<dbReference type="SUPFAM" id="SSF143120">
    <property type="entry name" value="YefM-like"/>
    <property type="match status" value="1"/>
</dbReference>
<gene>
    <name evidence="2" type="ORF">GB992_11160</name>
</gene>
<proteinExistence type="inferred from homology"/>
<evidence type="ECO:0000313" key="2">
    <source>
        <dbReference type="EMBL" id="MYV06366.1"/>
    </source>
</evidence>
<organism evidence="2 3">
    <name type="scientific">Furfurilactobacillus rossiae</name>
    <dbReference type="NCBI Taxonomy" id="231049"/>
    <lineage>
        <taxon>Bacteria</taxon>
        <taxon>Bacillati</taxon>
        <taxon>Bacillota</taxon>
        <taxon>Bacilli</taxon>
        <taxon>Lactobacillales</taxon>
        <taxon>Lactobacillaceae</taxon>
        <taxon>Furfurilactobacillus</taxon>
    </lineage>
</organism>
<sequence>MTKSLPMSALRNYNNVFDEVRDGTTIRFTKNGKDAGGVLVNTQEWEHVQAEIRLLTELNRADRNFGTGISRDKFRQEHRHE</sequence>
<evidence type="ECO:0000313" key="3">
    <source>
        <dbReference type="Proteomes" id="UP000480570"/>
    </source>
</evidence>
<accession>A0A7C9N9A4</accession>
<name>A0A7C9N9A4_9LACO</name>
<reference evidence="2 3" key="1">
    <citation type="journal article" date="2019" name="Appl. Environ. Microbiol.">
        <title>Genetic determinants of hydroxycinnamic acid metabolism in heterofermentative lactobacilli.</title>
        <authorList>
            <person name="Gaur G."/>
            <person name="Oh J.H."/>
            <person name="Filannino P."/>
            <person name="Gobbetti M."/>
            <person name="van Pijkeren J.P."/>
            <person name="Ganzle M.G."/>
        </authorList>
    </citation>
    <scope>NUCLEOTIDE SEQUENCE [LARGE SCALE GENOMIC DNA]</scope>
    <source>
        <strain evidence="2 3">FUA3583</strain>
    </source>
</reference>
<comment type="caution">
    <text evidence="2">The sequence shown here is derived from an EMBL/GenBank/DDBJ whole genome shotgun (WGS) entry which is preliminary data.</text>
</comment>
<dbReference type="AlphaFoldDB" id="A0A7C9N9A4"/>
<dbReference type="Proteomes" id="UP000480570">
    <property type="component" value="Unassembled WGS sequence"/>
</dbReference>
<dbReference type="InterPro" id="IPR036165">
    <property type="entry name" value="YefM-like_sf"/>
</dbReference>
<evidence type="ECO:0000256" key="1">
    <source>
        <dbReference type="ARBA" id="ARBA00009981"/>
    </source>
</evidence>
<protein>
    <submittedName>
        <fullName evidence="2">Type II toxin-antitoxin system prevent-host-death family antitoxin</fullName>
    </submittedName>
</protein>
<dbReference type="RefSeq" id="WP_161002474.1">
    <property type="nucleotide sequence ID" value="NZ_CP185253.1"/>
</dbReference>
<comment type="similarity">
    <text evidence="1">Belongs to the phD/YefM antitoxin family.</text>
</comment>
<dbReference type="EMBL" id="WEZT01000040">
    <property type="protein sequence ID" value="MYV06366.1"/>
    <property type="molecule type" value="Genomic_DNA"/>
</dbReference>